<protein>
    <recommendedName>
        <fullName evidence="3">Amidohydrolase-related domain-containing protein</fullName>
    </recommendedName>
</protein>
<dbReference type="Proteomes" id="UP000054321">
    <property type="component" value="Unassembled WGS sequence"/>
</dbReference>
<dbReference type="InterPro" id="IPR032466">
    <property type="entry name" value="Metal_Hydrolase"/>
</dbReference>
<dbReference type="SUPFAM" id="SSF51556">
    <property type="entry name" value="Metallo-dependent hydrolases"/>
    <property type="match status" value="1"/>
</dbReference>
<gene>
    <name evidence="1" type="ORF">OIDMADRAFT_44334</name>
</gene>
<dbReference type="Gene3D" id="3.20.20.140">
    <property type="entry name" value="Metal-dependent hydrolases"/>
    <property type="match status" value="1"/>
</dbReference>
<dbReference type="EMBL" id="KN832883">
    <property type="protein sequence ID" value="KIM96745.1"/>
    <property type="molecule type" value="Genomic_DNA"/>
</dbReference>
<proteinExistence type="predicted"/>
<evidence type="ECO:0000313" key="1">
    <source>
        <dbReference type="EMBL" id="KIM96745.1"/>
    </source>
</evidence>
<dbReference type="HOGENOM" id="CLU_1205095_0_0_1"/>
<accession>A0A0C3GKU0</accession>
<dbReference type="InParanoid" id="A0A0C3GKU0"/>
<dbReference type="STRING" id="913774.A0A0C3GKU0"/>
<sequence length="230" mass="26066">MLGKVTPKDHFNIPKYAKKARCRLHILSHTTPSIQDIADPMKAIKVAQLVNDWVYKQIKDESNPTGLKVQSSMISKLALIGSRQSSIITVLGKSSRIPVSSSMFPSIYILSSLLAVVYNTLWVNRKWLVSPLQSFAQDVSLHPLEMVTNGVFNRNLRLQVILGHFGKRNFSTPTLKYCIEEFGNADMIVFLTDYPFENYQDACTWFDEIEGLKEGDKEKIGRHIRGAYLS</sequence>
<reference evidence="2" key="2">
    <citation type="submission" date="2015-01" db="EMBL/GenBank/DDBJ databases">
        <title>Evolutionary Origins and Diversification of the Mycorrhizal Mutualists.</title>
        <authorList>
            <consortium name="DOE Joint Genome Institute"/>
            <consortium name="Mycorrhizal Genomics Consortium"/>
            <person name="Kohler A."/>
            <person name="Kuo A."/>
            <person name="Nagy L.G."/>
            <person name="Floudas D."/>
            <person name="Copeland A."/>
            <person name="Barry K.W."/>
            <person name="Cichocki N."/>
            <person name="Veneault-Fourrey C."/>
            <person name="LaButti K."/>
            <person name="Lindquist E.A."/>
            <person name="Lipzen A."/>
            <person name="Lundell T."/>
            <person name="Morin E."/>
            <person name="Murat C."/>
            <person name="Riley R."/>
            <person name="Ohm R."/>
            <person name="Sun H."/>
            <person name="Tunlid A."/>
            <person name="Henrissat B."/>
            <person name="Grigoriev I.V."/>
            <person name="Hibbett D.S."/>
            <person name="Martin F."/>
        </authorList>
    </citation>
    <scope>NUCLEOTIDE SEQUENCE [LARGE SCALE GENOMIC DNA]</scope>
    <source>
        <strain evidence="2">Zn</strain>
    </source>
</reference>
<evidence type="ECO:0000313" key="2">
    <source>
        <dbReference type="Proteomes" id="UP000054321"/>
    </source>
</evidence>
<dbReference type="AlphaFoldDB" id="A0A0C3GKU0"/>
<name>A0A0C3GKU0_OIDMZ</name>
<organism evidence="1 2">
    <name type="scientific">Oidiodendron maius (strain Zn)</name>
    <dbReference type="NCBI Taxonomy" id="913774"/>
    <lineage>
        <taxon>Eukaryota</taxon>
        <taxon>Fungi</taxon>
        <taxon>Dikarya</taxon>
        <taxon>Ascomycota</taxon>
        <taxon>Pezizomycotina</taxon>
        <taxon>Leotiomycetes</taxon>
        <taxon>Leotiomycetes incertae sedis</taxon>
        <taxon>Myxotrichaceae</taxon>
        <taxon>Oidiodendron</taxon>
    </lineage>
</organism>
<keyword evidence="2" id="KW-1185">Reference proteome</keyword>
<reference evidence="1 2" key="1">
    <citation type="submission" date="2014-04" db="EMBL/GenBank/DDBJ databases">
        <authorList>
            <consortium name="DOE Joint Genome Institute"/>
            <person name="Kuo A."/>
            <person name="Martino E."/>
            <person name="Perotto S."/>
            <person name="Kohler A."/>
            <person name="Nagy L.G."/>
            <person name="Floudas D."/>
            <person name="Copeland A."/>
            <person name="Barry K.W."/>
            <person name="Cichocki N."/>
            <person name="Veneault-Fourrey C."/>
            <person name="LaButti K."/>
            <person name="Lindquist E.A."/>
            <person name="Lipzen A."/>
            <person name="Lundell T."/>
            <person name="Morin E."/>
            <person name="Murat C."/>
            <person name="Sun H."/>
            <person name="Tunlid A."/>
            <person name="Henrissat B."/>
            <person name="Grigoriev I.V."/>
            <person name="Hibbett D.S."/>
            <person name="Martin F."/>
            <person name="Nordberg H.P."/>
            <person name="Cantor M.N."/>
            <person name="Hua S.X."/>
        </authorList>
    </citation>
    <scope>NUCLEOTIDE SEQUENCE [LARGE SCALE GENOMIC DNA]</scope>
    <source>
        <strain evidence="1 2">Zn</strain>
    </source>
</reference>
<evidence type="ECO:0008006" key="3">
    <source>
        <dbReference type="Google" id="ProtNLM"/>
    </source>
</evidence>